<dbReference type="EMBL" id="JAPWIE010000002">
    <property type="protein sequence ID" value="MCZ4550168.1"/>
    <property type="molecule type" value="Genomic_DNA"/>
</dbReference>
<proteinExistence type="predicted"/>
<dbReference type="InterPro" id="IPR000873">
    <property type="entry name" value="AMP-dep_synth/lig_dom"/>
</dbReference>
<name>A0ABT4MT28_GORRU</name>
<feature type="domain" description="AMP-dependent synthetase/ligase" evidence="2">
    <location>
        <begin position="24"/>
        <end position="118"/>
    </location>
</feature>
<feature type="region of interest" description="Disordered" evidence="1">
    <location>
        <begin position="135"/>
        <end position="155"/>
    </location>
</feature>
<evidence type="ECO:0000256" key="1">
    <source>
        <dbReference type="SAM" id="MobiDB-lite"/>
    </source>
</evidence>
<keyword evidence="4" id="KW-1185">Reference proteome</keyword>
<accession>A0ABT4MT28</accession>
<dbReference type="Gene3D" id="3.40.50.980">
    <property type="match status" value="1"/>
</dbReference>
<dbReference type="Pfam" id="PF00501">
    <property type="entry name" value="AMP-binding"/>
    <property type="match status" value="1"/>
</dbReference>
<gene>
    <name evidence="3" type="ORF">O4213_09250</name>
</gene>
<reference evidence="3" key="1">
    <citation type="submission" date="2022-12" db="EMBL/GenBank/DDBJ databases">
        <authorList>
            <person name="Krivoruchko A.V."/>
            <person name="Elkin A."/>
        </authorList>
    </citation>
    <scope>NUCLEOTIDE SEQUENCE</scope>
    <source>
        <strain evidence="3">IEGM 1388</strain>
    </source>
</reference>
<feature type="compositionally biased region" description="Basic and acidic residues" evidence="1">
    <location>
        <begin position="7"/>
        <end position="28"/>
    </location>
</feature>
<organism evidence="3 4">
    <name type="scientific">Gordonia rubripertincta</name>
    <name type="common">Rhodococcus corallinus</name>
    <dbReference type="NCBI Taxonomy" id="36822"/>
    <lineage>
        <taxon>Bacteria</taxon>
        <taxon>Bacillati</taxon>
        <taxon>Actinomycetota</taxon>
        <taxon>Actinomycetes</taxon>
        <taxon>Mycobacteriales</taxon>
        <taxon>Gordoniaceae</taxon>
        <taxon>Gordonia</taxon>
    </lineage>
</organism>
<evidence type="ECO:0000259" key="2">
    <source>
        <dbReference type="Pfam" id="PF00501"/>
    </source>
</evidence>
<feature type="region of interest" description="Disordered" evidence="1">
    <location>
        <begin position="1"/>
        <end position="28"/>
    </location>
</feature>
<dbReference type="SUPFAM" id="SSF56801">
    <property type="entry name" value="Acetyl-CoA synthetase-like"/>
    <property type="match status" value="1"/>
</dbReference>
<evidence type="ECO:0000313" key="3">
    <source>
        <dbReference type="EMBL" id="MCZ4550168.1"/>
    </source>
</evidence>
<dbReference type="RefSeq" id="WP_301570699.1">
    <property type="nucleotide sequence ID" value="NZ_JAPWIE010000002.1"/>
</dbReference>
<sequence length="155" mass="16819">MASSTHSTHEGVTHADKVMDSLSSRPDEDVISDENRSFAASEFFDLTTRLTHVLAAHGLGGGDTVAILTSVAIEAIAIRYAATRLGCATVLCPDAGTPQRLSVFLSRISADAAFPRTACRRHPWPIVIVDRIPSTEQGKPHRQQVTDLIRPPKHR</sequence>
<evidence type="ECO:0000313" key="4">
    <source>
        <dbReference type="Proteomes" id="UP001067235"/>
    </source>
</evidence>
<dbReference type="Proteomes" id="UP001067235">
    <property type="component" value="Unassembled WGS sequence"/>
</dbReference>
<comment type="caution">
    <text evidence="3">The sequence shown here is derived from an EMBL/GenBank/DDBJ whole genome shotgun (WGS) entry which is preliminary data.</text>
</comment>
<protein>
    <submittedName>
        <fullName evidence="3">AMP-binding protein</fullName>
    </submittedName>
</protein>